<reference evidence="1 2" key="1">
    <citation type="submission" date="2021-06" db="EMBL/GenBank/DDBJ databases">
        <authorList>
            <person name="Kallberg Y."/>
            <person name="Tangrot J."/>
            <person name="Rosling A."/>
        </authorList>
    </citation>
    <scope>NUCLEOTIDE SEQUENCE [LARGE SCALE GENOMIC DNA]</scope>
    <source>
        <strain evidence="1 2">120-4 pot B 10/14</strain>
    </source>
</reference>
<evidence type="ECO:0000313" key="1">
    <source>
        <dbReference type="EMBL" id="CAG8567801.1"/>
    </source>
</evidence>
<dbReference type="EMBL" id="CAJVQB010002254">
    <property type="protein sequence ID" value="CAG8567801.1"/>
    <property type="molecule type" value="Genomic_DNA"/>
</dbReference>
<organism evidence="1 2">
    <name type="scientific">Gigaspora margarita</name>
    <dbReference type="NCBI Taxonomy" id="4874"/>
    <lineage>
        <taxon>Eukaryota</taxon>
        <taxon>Fungi</taxon>
        <taxon>Fungi incertae sedis</taxon>
        <taxon>Mucoromycota</taxon>
        <taxon>Glomeromycotina</taxon>
        <taxon>Glomeromycetes</taxon>
        <taxon>Diversisporales</taxon>
        <taxon>Gigasporaceae</taxon>
        <taxon>Gigaspora</taxon>
    </lineage>
</organism>
<accession>A0ABN7UD87</accession>
<protein>
    <submittedName>
        <fullName evidence="1">45863_t:CDS:1</fullName>
    </submittedName>
</protein>
<sequence length="132" mass="14973">MTQKFSGYVISENSETKLVIHVPLNVKDFGTYIIAKDFHYDLEMGCLGSIGIRMEPWLLLPWKPFLAIITPSILRAAAVRKVAPNYEGFNTIQHDNQGELSPWLTRQQRGKQDIIITSNKATMPCFFISTIS</sequence>
<comment type="caution">
    <text evidence="1">The sequence shown here is derived from an EMBL/GenBank/DDBJ whole genome shotgun (WGS) entry which is preliminary data.</text>
</comment>
<gene>
    <name evidence="1" type="ORF">GMARGA_LOCUS5334</name>
</gene>
<keyword evidence="2" id="KW-1185">Reference proteome</keyword>
<dbReference type="Proteomes" id="UP000789901">
    <property type="component" value="Unassembled WGS sequence"/>
</dbReference>
<proteinExistence type="predicted"/>
<evidence type="ECO:0000313" key="2">
    <source>
        <dbReference type="Proteomes" id="UP000789901"/>
    </source>
</evidence>
<name>A0ABN7UD87_GIGMA</name>